<feature type="domain" description="Cupin type-2" evidence="2">
    <location>
        <begin position="46"/>
        <end position="117"/>
    </location>
</feature>
<keyword evidence="1" id="KW-0479">Metal-binding</keyword>
<reference evidence="4 5" key="3">
    <citation type="submission" date="2020-08" db="EMBL/GenBank/DDBJ databases">
        <authorList>
            <person name="Partida-Martinez L."/>
            <person name="Huntemann M."/>
            <person name="Clum A."/>
            <person name="Wang J."/>
            <person name="Palaniappan K."/>
            <person name="Ritter S."/>
            <person name="Chen I.-M."/>
            <person name="Stamatis D."/>
            <person name="Reddy T."/>
            <person name="O'Malley R."/>
            <person name="Daum C."/>
            <person name="Shapiro N."/>
            <person name="Ivanova N."/>
            <person name="Kyrpides N."/>
            <person name="Woyke T."/>
        </authorList>
    </citation>
    <scope>NUCLEOTIDE SEQUENCE [LARGE SCALE GENOMIC DNA]</scope>
    <source>
        <strain evidence="4 5">AS3.13</strain>
    </source>
</reference>
<dbReference type="GO" id="GO:0046872">
    <property type="term" value="F:metal ion binding"/>
    <property type="evidence" value="ECO:0007669"/>
    <property type="project" value="UniProtKB-KW"/>
</dbReference>
<comment type="caution">
    <text evidence="4">The sequence shown here is derived from an EMBL/GenBank/DDBJ whole genome shotgun (WGS) entry which is preliminary data.</text>
</comment>
<keyword evidence="6" id="KW-1185">Reference proteome</keyword>
<dbReference type="AlphaFoldDB" id="A0A7X0MQ63"/>
<dbReference type="CDD" id="cd02224">
    <property type="entry name" value="cupin_SPO2919-like"/>
    <property type="match status" value="1"/>
</dbReference>
<name>A0A7X0MQ63_9SPHN</name>
<dbReference type="Proteomes" id="UP000522313">
    <property type="component" value="Unassembled WGS sequence"/>
</dbReference>
<evidence type="ECO:0000313" key="3">
    <source>
        <dbReference type="EMBL" id="MBB5724289.1"/>
    </source>
</evidence>
<dbReference type="Proteomes" id="UP000560131">
    <property type="component" value="Unassembled WGS sequence"/>
</dbReference>
<dbReference type="Gene3D" id="2.60.120.10">
    <property type="entry name" value="Jelly Rolls"/>
    <property type="match status" value="1"/>
</dbReference>
<evidence type="ECO:0000259" key="2">
    <source>
        <dbReference type="Pfam" id="PF07883"/>
    </source>
</evidence>
<protein>
    <submittedName>
        <fullName evidence="3 4">Cupin superfamily protein</fullName>
    </submittedName>
</protein>
<accession>A0A7X0MQ63</accession>
<dbReference type="PANTHER" id="PTHR35848">
    <property type="entry name" value="OXALATE-BINDING PROTEIN"/>
    <property type="match status" value="1"/>
</dbReference>
<dbReference type="RefSeq" id="WP_184032504.1">
    <property type="nucleotide sequence ID" value="NZ_BAABAR010000002.1"/>
</dbReference>
<dbReference type="PANTHER" id="PTHR35848:SF9">
    <property type="entry name" value="SLL1358 PROTEIN"/>
    <property type="match status" value="1"/>
</dbReference>
<proteinExistence type="predicted"/>
<dbReference type="EMBL" id="JACIJN010000001">
    <property type="protein sequence ID" value="MBB5724289.1"/>
    <property type="molecule type" value="Genomic_DNA"/>
</dbReference>
<dbReference type="Pfam" id="PF07883">
    <property type="entry name" value="Cupin_2"/>
    <property type="match status" value="1"/>
</dbReference>
<dbReference type="InterPro" id="IPR014710">
    <property type="entry name" value="RmlC-like_jellyroll"/>
</dbReference>
<dbReference type="InterPro" id="IPR013096">
    <property type="entry name" value="Cupin_2"/>
</dbReference>
<organism evidence="4 5">
    <name type="scientific">Sphingomonas endophytica</name>
    <dbReference type="NCBI Taxonomy" id="869719"/>
    <lineage>
        <taxon>Bacteria</taxon>
        <taxon>Pseudomonadati</taxon>
        <taxon>Pseudomonadota</taxon>
        <taxon>Alphaproteobacteria</taxon>
        <taxon>Sphingomonadales</taxon>
        <taxon>Sphingomonadaceae</taxon>
        <taxon>Sphingomonas</taxon>
    </lineage>
</organism>
<evidence type="ECO:0000256" key="1">
    <source>
        <dbReference type="ARBA" id="ARBA00022723"/>
    </source>
</evidence>
<dbReference type="InterPro" id="IPR051610">
    <property type="entry name" value="GPI/OXD"/>
</dbReference>
<evidence type="ECO:0000313" key="4">
    <source>
        <dbReference type="EMBL" id="MBB6505790.1"/>
    </source>
</evidence>
<reference evidence="4 5" key="2">
    <citation type="submission" date="2020-08" db="EMBL/GenBank/DDBJ databases">
        <title>The Agave Microbiome: Exploring the role of microbial communities in plant adaptations to desert environments.</title>
        <authorList>
            <person name="Partida-Martinez L.P."/>
        </authorList>
    </citation>
    <scope>NUCLEOTIDE SEQUENCE [LARGE SCALE GENOMIC DNA]</scope>
    <source>
        <strain evidence="4 5">AS3.13</strain>
    </source>
</reference>
<dbReference type="SUPFAM" id="SSF51182">
    <property type="entry name" value="RmlC-like cupins"/>
    <property type="match status" value="1"/>
</dbReference>
<reference evidence="3 6" key="1">
    <citation type="submission" date="2020-08" db="EMBL/GenBank/DDBJ databases">
        <title>Genomic Encyclopedia of Type Strains, Phase IV (KMG-IV): sequencing the most valuable type-strain genomes for metagenomic binning, comparative biology and taxonomic classification.</title>
        <authorList>
            <person name="Goeker M."/>
        </authorList>
    </citation>
    <scope>NUCLEOTIDE SEQUENCE [LARGE SCALE GENOMIC DNA]</scope>
    <source>
        <strain evidence="3 6">DSM 101535</strain>
    </source>
</reference>
<sequence>MPKLDIAAVPPVQGSDYPPPFAAAASGRLVRDLAAAGGLEDFVATHVTIPPGGWSSQRHWHEGEDEIVVVLSGTATLVDDGGAHPMRAGEIAIFPKGDANAHHLRNDGDVPCVLFAVSLPERSTVHYPDIAMRWSPDTGYERD</sequence>
<dbReference type="InterPro" id="IPR011051">
    <property type="entry name" value="RmlC_Cupin_sf"/>
</dbReference>
<dbReference type="EMBL" id="JACHBT010000015">
    <property type="protein sequence ID" value="MBB6505790.1"/>
    <property type="molecule type" value="Genomic_DNA"/>
</dbReference>
<gene>
    <name evidence="4" type="ORF">F4693_002786</name>
    <name evidence="3" type="ORF">FHS97_000189</name>
</gene>
<evidence type="ECO:0000313" key="5">
    <source>
        <dbReference type="Proteomes" id="UP000522313"/>
    </source>
</evidence>
<evidence type="ECO:0000313" key="6">
    <source>
        <dbReference type="Proteomes" id="UP000560131"/>
    </source>
</evidence>